<name>A0A4R7JZW2_9GAMM</name>
<dbReference type="AlphaFoldDB" id="A0A4R7JZW2"/>
<dbReference type="InterPro" id="IPR036779">
    <property type="entry name" value="LysM_dom_sf"/>
</dbReference>
<evidence type="ECO:0000313" key="4">
    <source>
        <dbReference type="Proteomes" id="UP000295830"/>
    </source>
</evidence>
<dbReference type="SUPFAM" id="SSF54106">
    <property type="entry name" value="LysM domain"/>
    <property type="match status" value="1"/>
</dbReference>
<dbReference type="SMART" id="SM00257">
    <property type="entry name" value="LysM"/>
    <property type="match status" value="1"/>
</dbReference>
<keyword evidence="1" id="KW-0732">Signal</keyword>
<dbReference type="Gene3D" id="3.10.350.10">
    <property type="entry name" value="LysM domain"/>
    <property type="match status" value="1"/>
</dbReference>
<organism evidence="3 4">
    <name type="scientific">Halospina denitrificans</name>
    <dbReference type="NCBI Taxonomy" id="332522"/>
    <lineage>
        <taxon>Bacteria</taxon>
        <taxon>Pseudomonadati</taxon>
        <taxon>Pseudomonadota</taxon>
        <taxon>Gammaproteobacteria</taxon>
        <taxon>Halospina</taxon>
    </lineage>
</organism>
<feature type="domain" description="LysM" evidence="2">
    <location>
        <begin position="30"/>
        <end position="78"/>
    </location>
</feature>
<sequence length="342" mass="38447">MRILLILVTAAIGLATTSAGAAELRDDHPERYTVQPGDTLWDISARFLEEPWNWPEIWNVNPQVDNPHLIYPGDVLELTWVDGEPRLRRADDSDPSDRVIELSPRVRSEPLDTPIPTIPLDAIKTFLSNTRIVEEGTLENAPYVLAGQDRRTISGSGDRVYARGDGSQGQVMGVFRRSTRHKDPETGEFLGQEARSIGRGRITGVDGQVLSVDLTRSREEIRPEDRLLPTEDREITTRFQPSAPDEKIRGRMIDVEDGVTNIGQYNVVTINRGEREGLEPGHILAVFKQGNQTRDPVTDELIQLPSERAGVLMVFRTYEKLSYGLVLEANEHLKLMDEVRNP</sequence>
<feature type="signal peptide" evidence="1">
    <location>
        <begin position="1"/>
        <end position="21"/>
    </location>
</feature>
<dbReference type="Proteomes" id="UP000295830">
    <property type="component" value="Unassembled WGS sequence"/>
</dbReference>
<dbReference type="PROSITE" id="PS51782">
    <property type="entry name" value="LYSM"/>
    <property type="match status" value="1"/>
</dbReference>
<protein>
    <submittedName>
        <fullName evidence="3">LysM domain-containing protein</fullName>
    </submittedName>
</protein>
<proteinExistence type="predicted"/>
<reference evidence="3 4" key="1">
    <citation type="submission" date="2019-03" db="EMBL/GenBank/DDBJ databases">
        <title>Genomic Encyclopedia of Type Strains, Phase IV (KMG-IV): sequencing the most valuable type-strain genomes for metagenomic binning, comparative biology and taxonomic classification.</title>
        <authorList>
            <person name="Goeker M."/>
        </authorList>
    </citation>
    <scope>NUCLEOTIDE SEQUENCE [LARGE SCALE GENOMIC DNA]</scope>
    <source>
        <strain evidence="3 4">DSM 15505</strain>
    </source>
</reference>
<dbReference type="PANTHER" id="PTHR34700:SF4">
    <property type="entry name" value="PHAGE-LIKE ELEMENT PBSX PROTEIN XKDP"/>
    <property type="match status" value="1"/>
</dbReference>
<evidence type="ECO:0000259" key="2">
    <source>
        <dbReference type="PROSITE" id="PS51782"/>
    </source>
</evidence>
<evidence type="ECO:0000313" key="3">
    <source>
        <dbReference type="EMBL" id="TDT44091.1"/>
    </source>
</evidence>
<evidence type="ECO:0000256" key="1">
    <source>
        <dbReference type="SAM" id="SignalP"/>
    </source>
</evidence>
<dbReference type="OrthoDB" id="9765158at2"/>
<accession>A0A4R7JZW2</accession>
<dbReference type="RefSeq" id="WP_133734515.1">
    <property type="nucleotide sequence ID" value="NZ_SOAX01000001.1"/>
</dbReference>
<dbReference type="PANTHER" id="PTHR34700">
    <property type="entry name" value="POTASSIUM BINDING PROTEIN KBP"/>
    <property type="match status" value="1"/>
</dbReference>
<dbReference type="EMBL" id="SOAX01000001">
    <property type="protein sequence ID" value="TDT44091.1"/>
    <property type="molecule type" value="Genomic_DNA"/>
</dbReference>
<dbReference type="Pfam" id="PF01476">
    <property type="entry name" value="LysM"/>
    <property type="match status" value="1"/>
</dbReference>
<gene>
    <name evidence="3" type="ORF">DES49_0190</name>
</gene>
<dbReference type="InterPro" id="IPR018392">
    <property type="entry name" value="LysM"/>
</dbReference>
<keyword evidence="4" id="KW-1185">Reference proteome</keyword>
<dbReference type="CDD" id="cd00118">
    <property type="entry name" value="LysM"/>
    <property type="match status" value="1"/>
</dbReference>
<feature type="chain" id="PRO_5021032031" evidence="1">
    <location>
        <begin position="22"/>
        <end position="342"/>
    </location>
</feature>
<comment type="caution">
    <text evidence="3">The sequence shown here is derived from an EMBL/GenBank/DDBJ whole genome shotgun (WGS) entry which is preliminary data.</text>
</comment>
<dbReference type="InterPro" id="IPR052196">
    <property type="entry name" value="Bact_Kbp"/>
</dbReference>